<dbReference type="AlphaFoldDB" id="A0A2S9YCE9"/>
<evidence type="ECO:0000313" key="1">
    <source>
        <dbReference type="EMBL" id="PRQ02779.1"/>
    </source>
</evidence>
<dbReference type="EMBL" id="PVNK01000112">
    <property type="protein sequence ID" value="PRQ02779.1"/>
    <property type="molecule type" value="Genomic_DNA"/>
</dbReference>
<protein>
    <submittedName>
        <fullName evidence="1">Gram-negative bacterial tonB protein</fullName>
    </submittedName>
</protein>
<comment type="caution">
    <text evidence="1">The sequence shown here is derived from an EMBL/GenBank/DDBJ whole genome shotgun (WGS) entry which is preliminary data.</text>
</comment>
<keyword evidence="2" id="KW-1185">Reference proteome</keyword>
<evidence type="ECO:0000313" key="2">
    <source>
        <dbReference type="Proteomes" id="UP000237968"/>
    </source>
</evidence>
<reference evidence="1 2" key="1">
    <citation type="submission" date="2018-03" db="EMBL/GenBank/DDBJ databases">
        <title>Draft Genome Sequences of the Obligatory Marine Myxobacteria Enhygromyxa salina SWB005.</title>
        <authorList>
            <person name="Poehlein A."/>
            <person name="Moghaddam J.A."/>
            <person name="Harms H."/>
            <person name="Alanjari M."/>
            <person name="Koenig G.M."/>
            <person name="Daniel R."/>
            <person name="Schaeberle T.F."/>
        </authorList>
    </citation>
    <scope>NUCLEOTIDE SEQUENCE [LARGE SCALE GENOMIC DNA]</scope>
    <source>
        <strain evidence="1 2">SWB005</strain>
    </source>
</reference>
<name>A0A2S9YCE9_9BACT</name>
<dbReference type="Gene3D" id="3.30.1150.10">
    <property type="match status" value="1"/>
</dbReference>
<sequence length="123" mass="14151">MVRADDARVPFIQFCWTYSNSRGRPHARLQEPNRETRLGVTRLSRRQTKAARFDKTDGATAVAFCVDTTGETSDIHTVQYFPGDPMVDKIMRETVATWRFEPFMVDGKAIKACTQKVFKLEFK</sequence>
<proteinExistence type="predicted"/>
<organism evidence="1 2">
    <name type="scientific">Enhygromyxa salina</name>
    <dbReference type="NCBI Taxonomy" id="215803"/>
    <lineage>
        <taxon>Bacteria</taxon>
        <taxon>Pseudomonadati</taxon>
        <taxon>Myxococcota</taxon>
        <taxon>Polyangia</taxon>
        <taxon>Nannocystales</taxon>
        <taxon>Nannocystaceae</taxon>
        <taxon>Enhygromyxa</taxon>
    </lineage>
</organism>
<dbReference type="Proteomes" id="UP000237968">
    <property type="component" value="Unassembled WGS sequence"/>
</dbReference>
<dbReference type="SUPFAM" id="SSF74653">
    <property type="entry name" value="TolA/TonB C-terminal domain"/>
    <property type="match status" value="1"/>
</dbReference>
<gene>
    <name evidence="1" type="ORF">ENSA5_21320</name>
</gene>
<accession>A0A2S9YCE9</accession>